<evidence type="ECO:0000256" key="2">
    <source>
        <dbReference type="ARBA" id="ARBA00022801"/>
    </source>
</evidence>
<dbReference type="CDD" id="cd03443">
    <property type="entry name" value="PaaI_thioesterase"/>
    <property type="match status" value="1"/>
</dbReference>
<dbReference type="Pfam" id="PF03061">
    <property type="entry name" value="4HBT"/>
    <property type="match status" value="1"/>
</dbReference>
<accession>A0A219B548</accession>
<sequence length="167" mass="17946">MSKEFDPEQIAEADAPDGFRPLPFAEGFIEGNGPIFVRPDSVEPVFGVRVVPRMCNPLGVIHGGMVATLLDMALPLTLRFQEESSGAPPRFLLTVNLTVDFLAGARIGSWLEARSRVLRQTGRMAFIDGTLSTREEGLVARGSGVFRLGKAVPEVPPLVIADDQAGS</sequence>
<dbReference type="InterPro" id="IPR039298">
    <property type="entry name" value="ACOT13"/>
</dbReference>
<keyword evidence="5" id="KW-1185">Reference proteome</keyword>
<organism evidence="4 5">
    <name type="scientific">Pacificimonas flava</name>
    <dbReference type="NCBI Taxonomy" id="1234595"/>
    <lineage>
        <taxon>Bacteria</taxon>
        <taxon>Pseudomonadati</taxon>
        <taxon>Pseudomonadota</taxon>
        <taxon>Alphaproteobacteria</taxon>
        <taxon>Sphingomonadales</taxon>
        <taxon>Sphingosinicellaceae</taxon>
        <taxon>Pacificimonas</taxon>
    </lineage>
</organism>
<gene>
    <name evidence="4" type="ORF">B5C34_05090</name>
</gene>
<name>A0A219B548_9SPHN</name>
<dbReference type="InterPro" id="IPR029069">
    <property type="entry name" value="HotDog_dom_sf"/>
</dbReference>
<comment type="similarity">
    <text evidence="1">Belongs to the thioesterase PaaI family.</text>
</comment>
<evidence type="ECO:0000256" key="1">
    <source>
        <dbReference type="ARBA" id="ARBA00008324"/>
    </source>
</evidence>
<dbReference type="PANTHER" id="PTHR21660">
    <property type="entry name" value="THIOESTERASE SUPERFAMILY MEMBER-RELATED"/>
    <property type="match status" value="1"/>
</dbReference>
<dbReference type="EMBL" id="NFZT01000001">
    <property type="protein sequence ID" value="OWV32888.1"/>
    <property type="molecule type" value="Genomic_DNA"/>
</dbReference>
<dbReference type="RefSeq" id="WP_088711678.1">
    <property type="nucleotide sequence ID" value="NZ_NFZT01000001.1"/>
</dbReference>
<comment type="caution">
    <text evidence="4">The sequence shown here is derived from an EMBL/GenBank/DDBJ whole genome shotgun (WGS) entry which is preliminary data.</text>
</comment>
<feature type="domain" description="Thioesterase" evidence="3">
    <location>
        <begin position="59"/>
        <end position="139"/>
    </location>
</feature>
<proteinExistence type="inferred from homology"/>
<dbReference type="InterPro" id="IPR006683">
    <property type="entry name" value="Thioestr_dom"/>
</dbReference>
<dbReference type="Proteomes" id="UP000198462">
    <property type="component" value="Unassembled WGS sequence"/>
</dbReference>
<dbReference type="OrthoDB" id="7061558at2"/>
<dbReference type="PANTHER" id="PTHR21660:SF1">
    <property type="entry name" value="ACYL-COENZYME A THIOESTERASE 13"/>
    <property type="match status" value="1"/>
</dbReference>
<evidence type="ECO:0000259" key="3">
    <source>
        <dbReference type="Pfam" id="PF03061"/>
    </source>
</evidence>
<keyword evidence="2" id="KW-0378">Hydrolase</keyword>
<dbReference type="GO" id="GO:0047617">
    <property type="term" value="F:fatty acyl-CoA hydrolase activity"/>
    <property type="evidence" value="ECO:0007669"/>
    <property type="project" value="InterPro"/>
</dbReference>
<dbReference type="AlphaFoldDB" id="A0A219B548"/>
<dbReference type="Gene3D" id="3.10.129.10">
    <property type="entry name" value="Hotdog Thioesterase"/>
    <property type="match status" value="1"/>
</dbReference>
<protein>
    <recommendedName>
        <fullName evidence="3">Thioesterase domain-containing protein</fullName>
    </recommendedName>
</protein>
<reference evidence="5" key="1">
    <citation type="submission" date="2017-05" db="EMBL/GenBank/DDBJ databases">
        <authorList>
            <person name="Lin X."/>
        </authorList>
    </citation>
    <scope>NUCLEOTIDE SEQUENCE [LARGE SCALE GENOMIC DNA]</scope>
    <source>
        <strain evidence="5">JLT2012</strain>
    </source>
</reference>
<dbReference type="SUPFAM" id="SSF54637">
    <property type="entry name" value="Thioesterase/thiol ester dehydrase-isomerase"/>
    <property type="match status" value="1"/>
</dbReference>
<evidence type="ECO:0000313" key="5">
    <source>
        <dbReference type="Proteomes" id="UP000198462"/>
    </source>
</evidence>
<evidence type="ECO:0000313" key="4">
    <source>
        <dbReference type="EMBL" id="OWV32888.1"/>
    </source>
</evidence>